<comment type="caution">
    <text evidence="7">The sequence shown here is derived from an EMBL/GenBank/DDBJ whole genome shotgun (WGS) entry which is preliminary data.</text>
</comment>
<evidence type="ECO:0000256" key="3">
    <source>
        <dbReference type="ARBA" id="ARBA00022759"/>
    </source>
</evidence>
<evidence type="ECO:0000256" key="6">
    <source>
        <dbReference type="ARBA" id="ARBA00023180"/>
    </source>
</evidence>
<dbReference type="GO" id="GO:0046872">
    <property type="term" value="F:metal ion binding"/>
    <property type="evidence" value="ECO:0007669"/>
    <property type="project" value="UniProtKB-KW"/>
</dbReference>
<dbReference type="STRING" id="915059.NH26_18190"/>
<keyword evidence="5" id="KW-1015">Disulfide bond</keyword>
<evidence type="ECO:0000256" key="5">
    <source>
        <dbReference type="ARBA" id="ARBA00023157"/>
    </source>
</evidence>
<evidence type="ECO:0000256" key="1">
    <source>
        <dbReference type="ARBA" id="ARBA00022722"/>
    </source>
</evidence>
<keyword evidence="1" id="KW-0540">Nuclease</keyword>
<evidence type="ECO:0008006" key="9">
    <source>
        <dbReference type="Google" id="ProtNLM"/>
    </source>
</evidence>
<dbReference type="GO" id="GO:0006308">
    <property type="term" value="P:DNA catabolic process"/>
    <property type="evidence" value="ECO:0007669"/>
    <property type="project" value="InterPro"/>
</dbReference>
<dbReference type="InterPro" id="IPR008947">
    <property type="entry name" value="PLipase_C/P1_nuclease_dom_sf"/>
</dbReference>
<protein>
    <recommendedName>
        <fullName evidence="9">S1/P1 Nuclease</fullName>
    </recommendedName>
</protein>
<proteinExistence type="predicted"/>
<accession>A0A1S1Z4C5</accession>
<keyword evidence="2" id="KW-0479">Metal-binding</keyword>
<dbReference type="Proteomes" id="UP000179797">
    <property type="component" value="Unassembled WGS sequence"/>
</dbReference>
<dbReference type="EMBL" id="JRYR02000001">
    <property type="protein sequence ID" value="OHX68136.1"/>
    <property type="molecule type" value="Genomic_DNA"/>
</dbReference>
<evidence type="ECO:0000313" key="8">
    <source>
        <dbReference type="Proteomes" id="UP000179797"/>
    </source>
</evidence>
<dbReference type="GO" id="GO:0016788">
    <property type="term" value="F:hydrolase activity, acting on ester bonds"/>
    <property type="evidence" value="ECO:0007669"/>
    <property type="project" value="InterPro"/>
</dbReference>
<dbReference type="PANTHER" id="PTHR33146">
    <property type="entry name" value="ENDONUCLEASE 4"/>
    <property type="match status" value="1"/>
</dbReference>
<evidence type="ECO:0000313" key="7">
    <source>
        <dbReference type="EMBL" id="OHX68136.1"/>
    </source>
</evidence>
<gene>
    <name evidence="7" type="ORF">NH26_18190</name>
</gene>
<keyword evidence="3" id="KW-0255">Endonuclease</keyword>
<evidence type="ECO:0000256" key="4">
    <source>
        <dbReference type="ARBA" id="ARBA00022801"/>
    </source>
</evidence>
<evidence type="ECO:0000256" key="2">
    <source>
        <dbReference type="ARBA" id="ARBA00022723"/>
    </source>
</evidence>
<dbReference type="Gene3D" id="1.10.575.10">
    <property type="entry name" value="P1 Nuclease"/>
    <property type="match status" value="1"/>
</dbReference>
<name>A0A1S1Z4C5_FLAPC</name>
<dbReference type="GO" id="GO:0003676">
    <property type="term" value="F:nucleic acid binding"/>
    <property type="evidence" value="ECO:0007669"/>
    <property type="project" value="InterPro"/>
</dbReference>
<dbReference type="OrthoDB" id="267579at2"/>
<reference evidence="7 8" key="1">
    <citation type="journal article" date="2012" name="Int. J. Syst. Evol. Microbiol.">
        <title>Flammeovirga pacifica sp. nov., isolated from deep-sea sediment.</title>
        <authorList>
            <person name="Xu H."/>
            <person name="Fu Y."/>
            <person name="Yang N."/>
            <person name="Ding Z."/>
            <person name="Lai Q."/>
            <person name="Zeng R."/>
        </authorList>
    </citation>
    <scope>NUCLEOTIDE SEQUENCE [LARGE SCALE GENOMIC DNA]</scope>
    <source>
        <strain evidence="8">DSM 24597 / LMG 26175 / WPAGA1</strain>
    </source>
</reference>
<dbReference type="AlphaFoldDB" id="A0A1S1Z4C5"/>
<keyword evidence="8" id="KW-1185">Reference proteome</keyword>
<dbReference type="SUPFAM" id="SSF48537">
    <property type="entry name" value="Phospholipase C/P1 nuclease"/>
    <property type="match status" value="1"/>
</dbReference>
<dbReference type="CDD" id="cd11010">
    <property type="entry name" value="S1-P1_nuclease"/>
    <property type="match status" value="1"/>
</dbReference>
<organism evidence="7 8">
    <name type="scientific">Flammeovirga pacifica</name>
    <dbReference type="NCBI Taxonomy" id="915059"/>
    <lineage>
        <taxon>Bacteria</taxon>
        <taxon>Pseudomonadati</taxon>
        <taxon>Bacteroidota</taxon>
        <taxon>Cytophagia</taxon>
        <taxon>Cytophagales</taxon>
        <taxon>Flammeovirgaceae</taxon>
        <taxon>Flammeovirga</taxon>
    </lineage>
</organism>
<dbReference type="PANTHER" id="PTHR33146:SF26">
    <property type="entry name" value="ENDONUCLEASE 4"/>
    <property type="match status" value="1"/>
</dbReference>
<keyword evidence="6" id="KW-0325">Glycoprotein</keyword>
<dbReference type="Pfam" id="PF02265">
    <property type="entry name" value="S1-P1_nuclease"/>
    <property type="match status" value="1"/>
</dbReference>
<keyword evidence="4" id="KW-0378">Hydrolase</keyword>
<sequence length="262" mass="29543">MKHFILSIISITLLFGGTFLPQKVMAWGQTGHRVVAEVAENHLNKKAKKALQEILGDSAYLPIVSTWMDDIKSDKKYSFMSPWHYINLDEGETFKDIQRSSKGDILKAIDDMIKILEDENSSKKQKALAVKVLTHLIGDLHQPFHVGHKSDLGGNKVKVTWFGKPSNIHRVWDSDMIGSKGLSYTELAKFVDTASVEEVVKIQSASTVDMMNESHQLCTRFYKEVGDGKLGYRYIYDNYHVVEDRIMKAGIRLAGILNKALG</sequence>
<dbReference type="RefSeq" id="WP_052431995.1">
    <property type="nucleotide sequence ID" value="NZ_JRYR02000001.1"/>
</dbReference>
<dbReference type="InterPro" id="IPR003154">
    <property type="entry name" value="S1/P1nuclease"/>
</dbReference>
<dbReference type="GO" id="GO:0004519">
    <property type="term" value="F:endonuclease activity"/>
    <property type="evidence" value="ECO:0007669"/>
    <property type="project" value="UniProtKB-KW"/>
</dbReference>